<dbReference type="RefSeq" id="WP_245640377.1">
    <property type="nucleotide sequence ID" value="NZ_CVRB01000002.1"/>
</dbReference>
<dbReference type="InterPro" id="IPR032330">
    <property type="entry name" value="EF-G-binding_C"/>
</dbReference>
<name>A0A0U1NW83_9BACI</name>
<organism evidence="3 4">
    <name type="scientific">Neobacillus massiliamazoniensis</name>
    <dbReference type="NCBI Taxonomy" id="1499688"/>
    <lineage>
        <taxon>Bacteria</taxon>
        <taxon>Bacillati</taxon>
        <taxon>Bacillota</taxon>
        <taxon>Bacilli</taxon>
        <taxon>Bacillales</taxon>
        <taxon>Bacillaceae</taxon>
        <taxon>Neobacillus</taxon>
    </lineage>
</organism>
<reference evidence="4" key="1">
    <citation type="submission" date="2015-05" db="EMBL/GenBank/DDBJ databases">
        <authorList>
            <person name="Urmite Genomes"/>
        </authorList>
    </citation>
    <scope>NUCLEOTIDE SEQUENCE [LARGE SCALE GENOMIC DNA]</scope>
    <source>
        <strain evidence="4">LF1</strain>
    </source>
</reference>
<dbReference type="Proteomes" id="UP000199087">
    <property type="component" value="Unassembled WGS sequence"/>
</dbReference>
<keyword evidence="4" id="KW-1185">Reference proteome</keyword>
<accession>A0A0U1NW83</accession>
<sequence length="218" mass="25454">MMYDKFIKNDQFNFIKKQVNLIKDSYKKHADPTVIHAVKDLANAKIMELFLTATFEQKEMLDLSGLKTDPEFDHYIQQLSPFLLPFPKITEQQLKKMFPKNKKLKLPDLSKINHEQLTFLSWTDISTNKKFIVYEHNEKLVGIECKYTMLNKDNICSFCNRFGKVAFISTVTKAKKAKNPDYYKAIGNYICFDSSECNKQITNVDYLTTFLIDSLGEK</sequence>
<dbReference type="Pfam" id="PF16571">
    <property type="entry name" value="FBP_C"/>
    <property type="match status" value="1"/>
</dbReference>
<evidence type="ECO:0000259" key="2">
    <source>
        <dbReference type="Pfam" id="PF16571"/>
    </source>
</evidence>
<evidence type="ECO:0000259" key="1">
    <source>
        <dbReference type="Pfam" id="PF07299"/>
    </source>
</evidence>
<feature type="domain" description="Elongation factor G-binding protein C-terminal treble-clef zinc-finger" evidence="2">
    <location>
        <begin position="101"/>
        <end position="202"/>
    </location>
</feature>
<protein>
    <submittedName>
        <fullName evidence="3">Fibronectin-binding family protein</fullName>
    </submittedName>
</protein>
<dbReference type="Gene3D" id="1.20.1280.250">
    <property type="match status" value="1"/>
</dbReference>
<dbReference type="Pfam" id="PF07299">
    <property type="entry name" value="EF-G-binding_N"/>
    <property type="match status" value="1"/>
</dbReference>
<evidence type="ECO:0000313" key="4">
    <source>
        <dbReference type="Proteomes" id="UP000199087"/>
    </source>
</evidence>
<dbReference type="InterPro" id="IPR010841">
    <property type="entry name" value="EF-G-binding_N"/>
</dbReference>
<feature type="domain" description="Elongation factor G-binding protein N-terminal" evidence="1">
    <location>
        <begin position="6"/>
        <end position="87"/>
    </location>
</feature>
<proteinExistence type="predicted"/>
<dbReference type="InterPro" id="IPR038344">
    <property type="entry name" value="EF-G_N_sf"/>
</dbReference>
<dbReference type="AlphaFoldDB" id="A0A0U1NW83"/>
<dbReference type="STRING" id="1499688.BN000_02029"/>
<evidence type="ECO:0000313" key="3">
    <source>
        <dbReference type="EMBL" id="CRK82108.1"/>
    </source>
</evidence>
<gene>
    <name evidence="3" type="ORF">BN000_02029</name>
</gene>
<dbReference type="CDD" id="cd16342">
    <property type="entry name" value="FusC_FusB"/>
    <property type="match status" value="1"/>
</dbReference>
<dbReference type="EMBL" id="CVRB01000002">
    <property type="protein sequence ID" value="CRK82108.1"/>
    <property type="molecule type" value="Genomic_DNA"/>
</dbReference>